<evidence type="ECO:0000256" key="10">
    <source>
        <dbReference type="SAM" id="MobiDB-lite"/>
    </source>
</evidence>
<accession>A0AAQ4FLD1</accession>
<dbReference type="InterPro" id="IPR019826">
    <property type="entry name" value="Carboxylesterase_B_AS"/>
</dbReference>
<feature type="chain" id="PRO_5042899846" description="acetylcholinesterase" evidence="11">
    <location>
        <begin position="28"/>
        <end position="1288"/>
    </location>
</feature>
<dbReference type="PANTHER" id="PTHR43918:SF4">
    <property type="entry name" value="CARBOXYLIC ESTER HYDROLASE"/>
    <property type="match status" value="1"/>
</dbReference>
<evidence type="ECO:0000256" key="3">
    <source>
        <dbReference type="ARBA" id="ARBA00022487"/>
    </source>
</evidence>
<evidence type="ECO:0000256" key="8">
    <source>
        <dbReference type="ARBA" id="ARBA00048484"/>
    </source>
</evidence>
<dbReference type="GO" id="GO:0003990">
    <property type="term" value="F:acetylcholinesterase activity"/>
    <property type="evidence" value="ECO:0007669"/>
    <property type="project" value="UniProtKB-EC"/>
</dbReference>
<evidence type="ECO:0000256" key="2">
    <source>
        <dbReference type="ARBA" id="ARBA00013276"/>
    </source>
</evidence>
<gene>
    <name evidence="13" type="ORF">V5799_022177</name>
</gene>
<evidence type="ECO:0000256" key="7">
    <source>
        <dbReference type="ARBA" id="ARBA00023180"/>
    </source>
</evidence>
<evidence type="ECO:0000256" key="11">
    <source>
        <dbReference type="SAM" id="SignalP"/>
    </source>
</evidence>
<dbReference type="PROSITE" id="PS00122">
    <property type="entry name" value="CARBOXYLESTERASE_B_1"/>
    <property type="match status" value="2"/>
</dbReference>
<dbReference type="InterPro" id="IPR019819">
    <property type="entry name" value="Carboxylesterase_B_CS"/>
</dbReference>
<keyword evidence="4" id="KW-0378">Hydrolase</keyword>
<dbReference type="InterPro" id="IPR000997">
    <property type="entry name" value="Cholinesterase"/>
</dbReference>
<dbReference type="PRINTS" id="PR00878">
    <property type="entry name" value="CHOLNESTRASE"/>
</dbReference>
<keyword evidence="11" id="KW-0732">Signal</keyword>
<feature type="domain" description="Carboxylesterase type B" evidence="12">
    <location>
        <begin position="674"/>
        <end position="1215"/>
    </location>
</feature>
<keyword evidence="3" id="KW-0719">Serine esterase</keyword>
<dbReference type="GO" id="GO:0006581">
    <property type="term" value="P:acetylcholine catabolic process"/>
    <property type="evidence" value="ECO:0007669"/>
    <property type="project" value="TreeGrafter"/>
</dbReference>
<feature type="domain" description="Carboxylesterase type B" evidence="12">
    <location>
        <begin position="31"/>
        <end position="573"/>
    </location>
</feature>
<dbReference type="GO" id="GO:0019695">
    <property type="term" value="P:choline metabolic process"/>
    <property type="evidence" value="ECO:0007669"/>
    <property type="project" value="TreeGrafter"/>
</dbReference>
<feature type="region of interest" description="Disordered" evidence="10">
    <location>
        <begin position="1228"/>
        <end position="1258"/>
    </location>
</feature>
<evidence type="ECO:0000256" key="9">
    <source>
        <dbReference type="PIRSR" id="PIRSR600997-1"/>
    </source>
</evidence>
<dbReference type="Pfam" id="PF00135">
    <property type="entry name" value="COesterase"/>
    <property type="match status" value="2"/>
</dbReference>
<organism evidence="13 14">
    <name type="scientific">Amblyomma americanum</name>
    <name type="common">Lone star tick</name>
    <dbReference type="NCBI Taxonomy" id="6943"/>
    <lineage>
        <taxon>Eukaryota</taxon>
        <taxon>Metazoa</taxon>
        <taxon>Ecdysozoa</taxon>
        <taxon>Arthropoda</taxon>
        <taxon>Chelicerata</taxon>
        <taxon>Arachnida</taxon>
        <taxon>Acari</taxon>
        <taxon>Parasitiformes</taxon>
        <taxon>Ixodida</taxon>
        <taxon>Ixodoidea</taxon>
        <taxon>Ixodidae</taxon>
        <taxon>Amblyomminae</taxon>
        <taxon>Amblyomma</taxon>
    </lineage>
</organism>
<name>A0AAQ4FLD1_AMBAM</name>
<evidence type="ECO:0000256" key="6">
    <source>
        <dbReference type="ARBA" id="ARBA00023157"/>
    </source>
</evidence>
<keyword evidence="14" id="KW-1185">Reference proteome</keyword>
<feature type="compositionally biased region" description="Low complexity" evidence="10">
    <location>
        <begin position="1228"/>
        <end position="1240"/>
    </location>
</feature>
<comment type="catalytic activity">
    <reaction evidence="8">
        <text>acetylcholine + H2O = choline + acetate + H(+)</text>
        <dbReference type="Rhea" id="RHEA:17561"/>
        <dbReference type="ChEBI" id="CHEBI:15354"/>
        <dbReference type="ChEBI" id="CHEBI:15355"/>
        <dbReference type="ChEBI" id="CHEBI:15377"/>
        <dbReference type="ChEBI" id="CHEBI:15378"/>
        <dbReference type="ChEBI" id="CHEBI:30089"/>
        <dbReference type="EC" id="3.1.1.7"/>
    </reaction>
</comment>
<feature type="active site" description="Charge relay system" evidence="9">
    <location>
        <position position="1113"/>
    </location>
</feature>
<dbReference type="SUPFAM" id="SSF53474">
    <property type="entry name" value="alpha/beta-Hydrolases"/>
    <property type="match status" value="2"/>
</dbReference>
<dbReference type="EC" id="3.1.1.7" evidence="2"/>
<sequence>MARYSRRPQTFATALAVCVIFFHGVHGESTDPIVRTVSGPVLGKRIRLGGTDVDAFLGIPYAAAPIGDLRFQRPRPVEPWNETYRATEMPSPCWQTTLRFVEGAPLDYFSSASEDCLYVNVWKRSSACSHTGGCSSKRPVIFFIHGGGFTWGDSALFVYDPANFVALSDVVFVTFNYRVSVLGFLSLDRPELPGNMGLWDQNLALRWVRANIANFGGDPDEVTLMGQSAGAVSVGLHAVSPQSRDLFKRAVMLSGAPLSMVLGSSHRGEGKFIKLVSDLGCYDVKRTLDDQLPDALSCLRRLDADFIFRTLEDQDPTQRVFVPAFGDEFMPEDPFLEDTWKKLLVKQIVFGNVLNEGTLLLDNIQFASPGLKEILSTDYRLGITVALGPMLGISISQGRRVVEAYFGEPDTEHTNEQVSALFSELLGDAVFDCPVQLMSELTPEQGIHTYRFVFAHRPSYSFWPEWMGVTHSDEIMYAIGSLPFLNDTSRMIEAMKGESHEMMRMKNYTSEEEKLMEEVVSAFYSFAKVGKPVIPHPHVEWPEYTKESRRVLVLKPNNYTVVRDTKRERCELWKPLLYKSGLSKGTRATTTAKQAKPGSSLERNAHLASSSYPNSVLHARTEIYAGGTERHADLLNNMPKSSGISSSNNCCVSVLLVKLSLWGLLATGATTSNAPVVRIDSGLLTGQRIQVGGKELYAYLGIPYAQPPIGDLRFRKPLPVSPWEGFYNASSKPRPCRQLPVPLVADLTLNYSGSSEDCLQINVWLPSSACPETGSCVGKLPVIVFIHGGGFQWGDSALFLHDPANFVALSDVVFVTFNYRVGLHGFLSLEVPELPGNVGLWDQNLALKWVRKNIAAFGGDPEDVTIDGQSAGAISVALHTVSPHSKGLFKRAIMQSGAPLSLATSDFFYGKGKFINVAATLGCYDPKKTHDEQLTEALRCLRKLEPGEMIQKLEKLDFVQHAFAPIDNDEFLPFSVSSHEPWSKLNVKEVMLGTTENEAAIFFYFATTLYPKVVEALVPQYRTVATVVITLAFGAPMFQARHIVSSYFGDGDEDLTYEQLRHIAEDMISDAVFYCPALLFADCVSESGIKTYRYEFAYKPSHSFYPNSMGVAHGEDIMYTLGSLPFIKDKSRYTEPLGKFVKKFLATQDYTDEEEQFMKELVGAFNSFARTGKPVIPHRGVEWPEYTTQTRRMLVLKPNNYTVVRDTKRERCELWKPLLYKSDFSKGTGTTTTAKPTKPGSGFTDKKKAMHPGKGHSAGSSLESVRLCGILVLAAGAVTCLNARMFCT</sequence>
<evidence type="ECO:0000256" key="1">
    <source>
        <dbReference type="ARBA" id="ARBA00005964"/>
    </source>
</evidence>
<reference evidence="13 14" key="1">
    <citation type="journal article" date="2023" name="Arcadia Sci">
        <title>De novo assembly of a long-read Amblyomma americanum tick genome.</title>
        <authorList>
            <person name="Chou S."/>
            <person name="Poskanzer K.E."/>
            <person name="Rollins M."/>
            <person name="Thuy-Boun P.S."/>
        </authorList>
    </citation>
    <scope>NUCLEOTIDE SEQUENCE [LARGE SCALE GENOMIC DNA]</scope>
    <source>
        <strain evidence="13">F_SG_1</strain>
        <tissue evidence="13">Salivary glands</tissue>
    </source>
</reference>
<dbReference type="PROSITE" id="PS00941">
    <property type="entry name" value="CARBOXYLESTERASE_B_2"/>
    <property type="match status" value="1"/>
</dbReference>
<dbReference type="InterPro" id="IPR029058">
    <property type="entry name" value="AB_hydrolase_fold"/>
</dbReference>
<evidence type="ECO:0000256" key="4">
    <source>
        <dbReference type="ARBA" id="ARBA00022801"/>
    </source>
</evidence>
<evidence type="ECO:0000313" key="14">
    <source>
        <dbReference type="Proteomes" id="UP001321473"/>
    </source>
</evidence>
<keyword evidence="7" id="KW-0325">Glycoprotein</keyword>
<proteinExistence type="inferred from homology"/>
<dbReference type="Proteomes" id="UP001321473">
    <property type="component" value="Unassembled WGS sequence"/>
</dbReference>
<dbReference type="Gene3D" id="3.40.50.1820">
    <property type="entry name" value="alpha/beta hydrolase"/>
    <property type="match status" value="2"/>
</dbReference>
<dbReference type="EMBL" id="JARKHS020001190">
    <property type="protein sequence ID" value="KAK8788047.1"/>
    <property type="molecule type" value="Genomic_DNA"/>
</dbReference>
<keyword evidence="6" id="KW-1015">Disulfide bond</keyword>
<dbReference type="GO" id="GO:0005615">
    <property type="term" value="C:extracellular space"/>
    <property type="evidence" value="ECO:0007669"/>
    <property type="project" value="TreeGrafter"/>
</dbReference>
<keyword evidence="5" id="KW-0531">Neurotransmitter degradation</keyword>
<comment type="caution">
    <text evidence="13">The sequence shown here is derived from an EMBL/GenBank/DDBJ whole genome shotgun (WGS) entry which is preliminary data.</text>
</comment>
<feature type="active site" description="Acyl-ester intermediate" evidence="9">
    <location>
        <position position="870"/>
    </location>
</feature>
<feature type="active site" description="Charge relay system" evidence="9">
    <location>
        <position position="998"/>
    </location>
</feature>
<evidence type="ECO:0000313" key="13">
    <source>
        <dbReference type="EMBL" id="KAK8788047.1"/>
    </source>
</evidence>
<dbReference type="InterPro" id="IPR002018">
    <property type="entry name" value="CarbesteraseB"/>
</dbReference>
<dbReference type="GO" id="GO:0005886">
    <property type="term" value="C:plasma membrane"/>
    <property type="evidence" value="ECO:0007669"/>
    <property type="project" value="TreeGrafter"/>
</dbReference>
<evidence type="ECO:0000256" key="5">
    <source>
        <dbReference type="ARBA" id="ARBA00022867"/>
    </source>
</evidence>
<evidence type="ECO:0000259" key="12">
    <source>
        <dbReference type="Pfam" id="PF00135"/>
    </source>
</evidence>
<dbReference type="PANTHER" id="PTHR43918">
    <property type="entry name" value="ACETYLCHOLINESTERASE"/>
    <property type="match status" value="1"/>
</dbReference>
<protein>
    <recommendedName>
        <fullName evidence="2">acetylcholinesterase</fullName>
        <ecNumber evidence="2">3.1.1.7</ecNumber>
    </recommendedName>
</protein>
<dbReference type="InterPro" id="IPR050654">
    <property type="entry name" value="AChE-related_enzymes"/>
</dbReference>
<comment type="similarity">
    <text evidence="1">Belongs to the type-B carboxylesterase/lipase family.</text>
</comment>
<feature type="signal peptide" evidence="11">
    <location>
        <begin position="1"/>
        <end position="27"/>
    </location>
</feature>